<protein>
    <recommendedName>
        <fullName evidence="5">Lipoprotein</fullName>
    </recommendedName>
</protein>
<evidence type="ECO:0000256" key="2">
    <source>
        <dbReference type="SAM" id="SignalP"/>
    </source>
</evidence>
<keyword evidence="4" id="KW-1185">Reference proteome</keyword>
<name>A0A9X3WP15_9BACI</name>
<feature type="chain" id="PRO_5040896680" description="Lipoprotein" evidence="2">
    <location>
        <begin position="24"/>
        <end position="157"/>
    </location>
</feature>
<accession>A0A9X3WP15</accession>
<reference evidence="3" key="1">
    <citation type="submission" date="2022-06" db="EMBL/GenBank/DDBJ databases">
        <title>Aquibacillus sp. a new bacterium isolated from soil saline samples.</title>
        <authorList>
            <person name="Galisteo C."/>
            <person name="De La Haba R."/>
            <person name="Sanchez-Porro C."/>
            <person name="Ventosa A."/>
        </authorList>
    </citation>
    <scope>NUCLEOTIDE SEQUENCE</scope>
    <source>
        <strain evidence="3">3ASR75-11</strain>
    </source>
</reference>
<proteinExistence type="predicted"/>
<evidence type="ECO:0008006" key="5">
    <source>
        <dbReference type="Google" id="ProtNLM"/>
    </source>
</evidence>
<evidence type="ECO:0000256" key="1">
    <source>
        <dbReference type="SAM" id="MobiDB-lite"/>
    </source>
</evidence>
<feature type="region of interest" description="Disordered" evidence="1">
    <location>
        <begin position="25"/>
        <end position="57"/>
    </location>
</feature>
<evidence type="ECO:0000313" key="4">
    <source>
        <dbReference type="Proteomes" id="UP001145050"/>
    </source>
</evidence>
<gene>
    <name evidence="3" type="ORF">NC797_01590</name>
</gene>
<dbReference type="EMBL" id="JAMQKB010000001">
    <property type="protein sequence ID" value="MDC3423200.1"/>
    <property type="molecule type" value="Genomic_DNA"/>
</dbReference>
<keyword evidence="2" id="KW-0732">Signal</keyword>
<comment type="caution">
    <text evidence="3">The sequence shown here is derived from an EMBL/GenBank/DDBJ whole genome shotgun (WGS) entry which is preliminary data.</text>
</comment>
<sequence length="157" mass="17651">MKKNIFTLGCILILSVLASCSSAQDESDKSKDVNGTGETESKEVSAPYKENGEKKETSIAEGTEIVIATVEKLKETVKKSPNDGAKINKFGDALQENWDIIEKQVRERYPEDYKNIEESLYPLINYAKKDTPDVKKIKPLIKATYDKLTVFKEKVSK</sequence>
<feature type="signal peptide" evidence="2">
    <location>
        <begin position="1"/>
        <end position="23"/>
    </location>
</feature>
<organism evidence="3 4">
    <name type="scientific">Terrihalobacillus insolitus</name>
    <dbReference type="NCBI Taxonomy" id="2950438"/>
    <lineage>
        <taxon>Bacteria</taxon>
        <taxon>Bacillati</taxon>
        <taxon>Bacillota</taxon>
        <taxon>Bacilli</taxon>
        <taxon>Bacillales</taxon>
        <taxon>Bacillaceae</taxon>
        <taxon>Terrihalobacillus</taxon>
    </lineage>
</organism>
<dbReference type="AlphaFoldDB" id="A0A9X3WP15"/>
<dbReference type="Proteomes" id="UP001145050">
    <property type="component" value="Unassembled WGS sequence"/>
</dbReference>
<dbReference type="PROSITE" id="PS51257">
    <property type="entry name" value="PROKAR_LIPOPROTEIN"/>
    <property type="match status" value="1"/>
</dbReference>
<evidence type="ECO:0000313" key="3">
    <source>
        <dbReference type="EMBL" id="MDC3423200.1"/>
    </source>
</evidence>
<dbReference type="RefSeq" id="WP_272434868.1">
    <property type="nucleotide sequence ID" value="NZ_JAMQKB010000001.1"/>
</dbReference>